<keyword evidence="1" id="KW-0479">Metal-binding</keyword>
<keyword evidence="3 5" id="KW-0863">Zinc-finger</keyword>
<feature type="domain" description="C2H2-type" evidence="7">
    <location>
        <begin position="425"/>
        <end position="453"/>
    </location>
</feature>
<evidence type="ECO:0000256" key="3">
    <source>
        <dbReference type="ARBA" id="ARBA00022771"/>
    </source>
</evidence>
<dbReference type="EMBL" id="VSWD01000009">
    <property type="protein sequence ID" value="KAK3093495.1"/>
    <property type="molecule type" value="Genomic_DNA"/>
</dbReference>
<feature type="compositionally biased region" description="Polar residues" evidence="6">
    <location>
        <begin position="479"/>
        <end position="506"/>
    </location>
</feature>
<feature type="domain" description="C2H2-type" evidence="7">
    <location>
        <begin position="349"/>
        <end position="372"/>
    </location>
</feature>
<feature type="region of interest" description="Disordered" evidence="6">
    <location>
        <begin position="376"/>
        <end position="425"/>
    </location>
</feature>
<dbReference type="PANTHER" id="PTHR24409">
    <property type="entry name" value="ZINC FINGER PROTEIN 142"/>
    <property type="match status" value="1"/>
</dbReference>
<feature type="compositionally biased region" description="Polar residues" evidence="6">
    <location>
        <begin position="376"/>
        <end position="391"/>
    </location>
</feature>
<feature type="domain" description="C2H2-type" evidence="7">
    <location>
        <begin position="771"/>
        <end position="798"/>
    </location>
</feature>
<comment type="caution">
    <text evidence="8">The sequence shown here is derived from an EMBL/GenBank/DDBJ whole genome shotgun (WGS) entry which is preliminary data.</text>
</comment>
<dbReference type="InterPro" id="IPR036236">
    <property type="entry name" value="Znf_C2H2_sf"/>
</dbReference>
<evidence type="ECO:0000256" key="5">
    <source>
        <dbReference type="PROSITE-ProRule" id="PRU00042"/>
    </source>
</evidence>
<keyword evidence="9" id="KW-1185">Reference proteome</keyword>
<name>A0AA88YBY6_PINIB</name>
<evidence type="ECO:0000256" key="6">
    <source>
        <dbReference type="SAM" id="MobiDB-lite"/>
    </source>
</evidence>
<feature type="compositionally biased region" description="Polar residues" evidence="6">
    <location>
        <begin position="415"/>
        <end position="425"/>
    </location>
</feature>
<feature type="domain" description="C2H2-type" evidence="7">
    <location>
        <begin position="522"/>
        <end position="550"/>
    </location>
</feature>
<organism evidence="8 9">
    <name type="scientific">Pinctada imbricata</name>
    <name type="common">Atlantic pearl-oyster</name>
    <name type="synonym">Pinctada martensii</name>
    <dbReference type="NCBI Taxonomy" id="66713"/>
    <lineage>
        <taxon>Eukaryota</taxon>
        <taxon>Metazoa</taxon>
        <taxon>Spiralia</taxon>
        <taxon>Lophotrochozoa</taxon>
        <taxon>Mollusca</taxon>
        <taxon>Bivalvia</taxon>
        <taxon>Autobranchia</taxon>
        <taxon>Pteriomorphia</taxon>
        <taxon>Pterioida</taxon>
        <taxon>Pterioidea</taxon>
        <taxon>Pteriidae</taxon>
        <taxon>Pinctada</taxon>
    </lineage>
</organism>
<feature type="compositionally biased region" description="Basic and acidic residues" evidence="6">
    <location>
        <begin position="264"/>
        <end position="273"/>
    </location>
</feature>
<proteinExistence type="predicted"/>
<feature type="region of interest" description="Disordered" evidence="6">
    <location>
        <begin position="473"/>
        <end position="519"/>
    </location>
</feature>
<evidence type="ECO:0000313" key="9">
    <source>
        <dbReference type="Proteomes" id="UP001186944"/>
    </source>
</evidence>
<dbReference type="SUPFAM" id="SSF57667">
    <property type="entry name" value="beta-beta-alpha zinc fingers"/>
    <property type="match status" value="2"/>
</dbReference>
<feature type="region of interest" description="Disordered" evidence="6">
    <location>
        <begin position="228"/>
        <end position="299"/>
    </location>
</feature>
<dbReference type="GO" id="GO:0008270">
    <property type="term" value="F:zinc ion binding"/>
    <property type="evidence" value="ECO:0007669"/>
    <property type="project" value="UniProtKB-KW"/>
</dbReference>
<dbReference type="Gene3D" id="3.30.160.60">
    <property type="entry name" value="Classic Zinc Finger"/>
    <property type="match status" value="3"/>
</dbReference>
<dbReference type="SMART" id="SM00355">
    <property type="entry name" value="ZnF_C2H2"/>
    <property type="match status" value="8"/>
</dbReference>
<gene>
    <name evidence="8" type="ORF">FSP39_016425</name>
</gene>
<feature type="domain" description="C2H2-type" evidence="7">
    <location>
        <begin position="619"/>
        <end position="647"/>
    </location>
</feature>
<evidence type="ECO:0000259" key="7">
    <source>
        <dbReference type="PROSITE" id="PS50157"/>
    </source>
</evidence>
<dbReference type="PROSITE" id="PS50157">
    <property type="entry name" value="ZINC_FINGER_C2H2_2"/>
    <property type="match status" value="5"/>
</dbReference>
<reference evidence="8" key="1">
    <citation type="submission" date="2019-08" db="EMBL/GenBank/DDBJ databases">
        <title>The improved chromosome-level genome for the pearl oyster Pinctada fucata martensii using PacBio sequencing and Hi-C.</title>
        <authorList>
            <person name="Zheng Z."/>
        </authorList>
    </citation>
    <scope>NUCLEOTIDE SEQUENCE</scope>
    <source>
        <strain evidence="8">ZZ-2019</strain>
        <tissue evidence="8">Adductor muscle</tissue>
    </source>
</reference>
<feature type="compositionally biased region" description="Low complexity" evidence="6">
    <location>
        <begin position="507"/>
        <end position="519"/>
    </location>
</feature>
<dbReference type="AlphaFoldDB" id="A0AA88YBY6"/>
<protein>
    <recommendedName>
        <fullName evidence="7">C2H2-type domain-containing protein</fullName>
    </recommendedName>
</protein>
<keyword evidence="2" id="KW-0677">Repeat</keyword>
<evidence type="ECO:0000313" key="8">
    <source>
        <dbReference type="EMBL" id="KAK3093495.1"/>
    </source>
</evidence>
<dbReference type="PANTHER" id="PTHR24409:SF295">
    <property type="entry name" value="AZ2-RELATED"/>
    <property type="match status" value="1"/>
</dbReference>
<keyword evidence="4" id="KW-0862">Zinc</keyword>
<feature type="compositionally biased region" description="Basic and acidic residues" evidence="6">
    <location>
        <begin position="394"/>
        <end position="411"/>
    </location>
</feature>
<evidence type="ECO:0000256" key="1">
    <source>
        <dbReference type="ARBA" id="ARBA00022723"/>
    </source>
</evidence>
<dbReference type="GO" id="GO:0005634">
    <property type="term" value="C:nucleus"/>
    <property type="evidence" value="ECO:0007669"/>
    <property type="project" value="TreeGrafter"/>
</dbReference>
<dbReference type="PROSITE" id="PS00028">
    <property type="entry name" value="ZINC_FINGER_C2H2_1"/>
    <property type="match status" value="6"/>
</dbReference>
<feature type="compositionally biased region" description="Acidic residues" evidence="6">
    <location>
        <begin position="173"/>
        <end position="185"/>
    </location>
</feature>
<sequence length="1107" mass="124186">MDSSADTGMRYVGYYYEVKGQVKFSMLGNISIPWRDGRITIACKPFGWMFYLFEGAPHKPPKSFKLERWRVHQLSLDNDCLKIEFRPDAVSIYFKMAEGEKDSEPVKLAFNLIEKILKEDSFRPKGRFGPYPERDVYEAQRVLEILVQQSRSRCIRHILQKAEGESTLSDLSDISDTDLDDEDDVQDKSSTDIGSDSMSKLRPEPLYAVDSIYQAGDLVTSMTDLQSGNETSKKVGESSLADQDGSCSASRSASTLPERKRKNSEKSEIREAENVPLRKMSEGTKKTDASNDLKRKGSKLDSDVLTNSKVKKMHIEANSEGNEPVYLSNRDSKRVREPIPAQSYLSPNYQCSECYMKFQSKRSLALHLESKHGIVNSTSISGCQPNTSSLPIRTEQRADESTNSLGKEDYPPQRVSPTSTSGSPFSCSKCNMKFLSSKSLNIHLEAKHGQKKVKAVNSNILLTMWTAGTHTSKFDVNESDGSSVPNKSNSVEKVTDKPTNTVNIEKSSSQSSNASTSSSSQFSCSKCGMRFLSISSLNIHLEAKHGQKKVNTVDSDVMSPIPKTGPITSKLVQPEVDVGCGIKESNGDRKIRNKPANAVNIENSTPQSSNTSMLSSPTFKCPKCSMKFLFSKSLDLHLELKHGQKKVNTAFSNDSPPVTNNGPLADKLVVSEDDFGLVPNEWSLPASAKQEVKCSDCDMKFLSPKSLKVHKEAKHCKGNAVSSYESRLLTNKSNGSSMWQDKAVSKKKDEKQTTWKKKMKERRKQEKLAKYKCKTCGMGFLKQKSLEKHMDKYSTENHEVYFICFICGHVSTNKDGLRDHLTGKNHKFGQKVIGHRTSDNSICIREISKDKSEFVELPEVLPYTDVIPICSICGECFQSVYKCRSHMKKIHNKDSYMLAKVVENQSFAKNSEFCDECNGMNVVHNVSNCVKFTHQTFENNMKVVFCCPLGCVVCKHVEDIKSHLNYKKKCNGEIYIIALLIQVDHSNLNNIEDKAIITFYRCPLWGEDDTMYLLIFKVTTDLKIFFAESINMRLRAHSATSLTITRTAGVRFPESVSCKLLHWRRGEQLVCVGQLDLQEMRQNPARGWRVATQRGTSTALNGKGGRM</sequence>
<accession>A0AA88YBY6</accession>
<evidence type="ECO:0000256" key="4">
    <source>
        <dbReference type="ARBA" id="ARBA00022833"/>
    </source>
</evidence>
<dbReference type="GO" id="GO:0000981">
    <property type="term" value="F:DNA-binding transcription factor activity, RNA polymerase II-specific"/>
    <property type="evidence" value="ECO:0007669"/>
    <property type="project" value="TreeGrafter"/>
</dbReference>
<dbReference type="GO" id="GO:0000977">
    <property type="term" value="F:RNA polymerase II transcription regulatory region sequence-specific DNA binding"/>
    <property type="evidence" value="ECO:0007669"/>
    <property type="project" value="TreeGrafter"/>
</dbReference>
<feature type="compositionally biased region" description="Polar residues" evidence="6">
    <location>
        <begin position="245"/>
        <end position="255"/>
    </location>
</feature>
<feature type="region of interest" description="Disordered" evidence="6">
    <location>
        <begin position="166"/>
        <end position="201"/>
    </location>
</feature>
<evidence type="ECO:0000256" key="2">
    <source>
        <dbReference type="ARBA" id="ARBA00022737"/>
    </source>
</evidence>
<dbReference type="InterPro" id="IPR013087">
    <property type="entry name" value="Znf_C2H2_type"/>
</dbReference>
<dbReference type="Proteomes" id="UP001186944">
    <property type="component" value="Unassembled WGS sequence"/>
</dbReference>
<feature type="compositionally biased region" description="Basic and acidic residues" evidence="6">
    <location>
        <begin position="279"/>
        <end position="299"/>
    </location>
</feature>